<dbReference type="AlphaFoldDB" id="A0A1F5YSK4"/>
<dbReference type="STRING" id="1798371.A2W14_05215"/>
<gene>
    <name evidence="2" type="ORF">A2W14_05215</name>
</gene>
<dbReference type="EMBL" id="MFJA01000040">
    <property type="protein sequence ID" value="OGG03076.1"/>
    <property type="molecule type" value="Genomic_DNA"/>
</dbReference>
<evidence type="ECO:0000313" key="3">
    <source>
        <dbReference type="Proteomes" id="UP000176665"/>
    </source>
</evidence>
<evidence type="ECO:0000256" key="1">
    <source>
        <dbReference type="ARBA" id="ARBA00009981"/>
    </source>
</evidence>
<proteinExistence type="inferred from homology"/>
<dbReference type="SUPFAM" id="SSF143120">
    <property type="entry name" value="YefM-like"/>
    <property type="match status" value="1"/>
</dbReference>
<organism evidence="2 3">
    <name type="scientific">Candidatus Gottesmanbacteria bacterium RBG_16_37_8</name>
    <dbReference type="NCBI Taxonomy" id="1798371"/>
    <lineage>
        <taxon>Bacteria</taxon>
        <taxon>Candidatus Gottesmaniibacteriota</taxon>
    </lineage>
</organism>
<sequence>MNITHVSASELKRNAAEILNSVYYKKNITIVEKFGKAIAKIIPIDEKENSKTNITDKLDFYFGSLPDFPKVIITRNFRQRNVSL</sequence>
<evidence type="ECO:0000313" key="2">
    <source>
        <dbReference type="EMBL" id="OGG03076.1"/>
    </source>
</evidence>
<dbReference type="Proteomes" id="UP000176665">
    <property type="component" value="Unassembled WGS sequence"/>
</dbReference>
<dbReference type="NCBIfam" id="TIGR01552">
    <property type="entry name" value="phd_fam"/>
    <property type="match status" value="1"/>
</dbReference>
<protein>
    <recommendedName>
        <fullName evidence="4">Antitoxin</fullName>
    </recommendedName>
</protein>
<reference evidence="2 3" key="1">
    <citation type="journal article" date="2016" name="Nat. Commun.">
        <title>Thousands of microbial genomes shed light on interconnected biogeochemical processes in an aquifer system.</title>
        <authorList>
            <person name="Anantharaman K."/>
            <person name="Brown C.T."/>
            <person name="Hug L.A."/>
            <person name="Sharon I."/>
            <person name="Castelle C.J."/>
            <person name="Probst A.J."/>
            <person name="Thomas B.C."/>
            <person name="Singh A."/>
            <person name="Wilkins M.J."/>
            <person name="Karaoz U."/>
            <person name="Brodie E.L."/>
            <person name="Williams K.H."/>
            <person name="Hubbard S.S."/>
            <person name="Banfield J.F."/>
        </authorList>
    </citation>
    <scope>NUCLEOTIDE SEQUENCE [LARGE SCALE GENOMIC DNA]</scope>
</reference>
<name>A0A1F5YSK4_9BACT</name>
<comment type="similarity">
    <text evidence="1">Belongs to the phD/YefM antitoxin family.</text>
</comment>
<accession>A0A1F5YSK4</accession>
<evidence type="ECO:0008006" key="4">
    <source>
        <dbReference type="Google" id="ProtNLM"/>
    </source>
</evidence>
<comment type="caution">
    <text evidence="2">The sequence shown here is derived from an EMBL/GenBank/DDBJ whole genome shotgun (WGS) entry which is preliminary data.</text>
</comment>
<dbReference type="InterPro" id="IPR036165">
    <property type="entry name" value="YefM-like_sf"/>
</dbReference>